<accession>A0A2P2QP45</accession>
<sequence>MFLNNSTSNPNSRISLHNPNVQSNLP</sequence>
<evidence type="ECO:0000313" key="2">
    <source>
        <dbReference type="EMBL" id="MBX68790.1"/>
    </source>
</evidence>
<dbReference type="AlphaFoldDB" id="A0A2P2QP45"/>
<organism evidence="2">
    <name type="scientific">Rhizophora mucronata</name>
    <name type="common">Asiatic mangrove</name>
    <dbReference type="NCBI Taxonomy" id="61149"/>
    <lineage>
        <taxon>Eukaryota</taxon>
        <taxon>Viridiplantae</taxon>
        <taxon>Streptophyta</taxon>
        <taxon>Embryophyta</taxon>
        <taxon>Tracheophyta</taxon>
        <taxon>Spermatophyta</taxon>
        <taxon>Magnoliopsida</taxon>
        <taxon>eudicotyledons</taxon>
        <taxon>Gunneridae</taxon>
        <taxon>Pentapetalae</taxon>
        <taxon>rosids</taxon>
        <taxon>fabids</taxon>
        <taxon>Malpighiales</taxon>
        <taxon>Rhizophoraceae</taxon>
        <taxon>Rhizophora</taxon>
    </lineage>
</organism>
<proteinExistence type="predicted"/>
<dbReference type="EMBL" id="GGEC01088306">
    <property type="protein sequence ID" value="MBX68790.1"/>
    <property type="molecule type" value="Transcribed_RNA"/>
</dbReference>
<evidence type="ECO:0000256" key="1">
    <source>
        <dbReference type="SAM" id="MobiDB-lite"/>
    </source>
</evidence>
<feature type="region of interest" description="Disordered" evidence="1">
    <location>
        <begin position="1"/>
        <end position="26"/>
    </location>
</feature>
<name>A0A2P2QP45_RHIMU</name>
<protein>
    <submittedName>
        <fullName evidence="2">Uncharacterized protein</fullName>
    </submittedName>
</protein>
<reference evidence="2" key="1">
    <citation type="submission" date="2018-02" db="EMBL/GenBank/DDBJ databases">
        <title>Rhizophora mucronata_Transcriptome.</title>
        <authorList>
            <person name="Meera S.P."/>
            <person name="Sreeshan A."/>
            <person name="Augustine A."/>
        </authorList>
    </citation>
    <scope>NUCLEOTIDE SEQUENCE</scope>
    <source>
        <tissue evidence="2">Leaf</tissue>
    </source>
</reference>